<dbReference type="CDD" id="cd02980">
    <property type="entry name" value="TRX_Fd_family"/>
    <property type="match status" value="1"/>
</dbReference>
<reference evidence="1 2" key="1">
    <citation type="submission" date="2017-06" db="EMBL/GenBank/DDBJ databases">
        <title>Genome sequencing of cyanobaciteial culture collection at National Institute for Environmental Studies (NIES).</title>
        <authorList>
            <person name="Hirose Y."/>
            <person name="Shimura Y."/>
            <person name="Fujisawa T."/>
            <person name="Nakamura Y."/>
            <person name="Kawachi M."/>
        </authorList>
    </citation>
    <scope>NUCLEOTIDE SEQUENCE [LARGE SCALE GENOMIC DNA]</scope>
    <source>
        <strain evidence="1 2">NIES-23</strain>
        <plasmid evidence="2">Plasmid Plasmid4 dna</plasmid>
    </source>
</reference>
<evidence type="ECO:0000313" key="1">
    <source>
        <dbReference type="EMBL" id="BAY73533.1"/>
    </source>
</evidence>
<dbReference type="InterPro" id="IPR036249">
    <property type="entry name" value="Thioredoxin-like_sf"/>
</dbReference>
<accession>A0A1Z4KXJ7</accession>
<sequence length="149" mass="16899">MKKLLKRILALLRQIFQQFSSTEQPSSPPSYHPPAIPIPPIPTFVPQWHKGLVLVCSQCTVEQFDGSSHRINKSTTASSELQNWLKSRLKFDGLWGKYRVVSTSCLGVCPQGGVVVVLRLDAVGQQCFIVRPQGEREILYSYIKQMHKY</sequence>
<evidence type="ECO:0008006" key="3">
    <source>
        <dbReference type="Google" id="ProtNLM"/>
    </source>
</evidence>
<evidence type="ECO:0000313" key="2">
    <source>
        <dbReference type="Proteomes" id="UP000217507"/>
    </source>
</evidence>
<dbReference type="SUPFAM" id="SSF52833">
    <property type="entry name" value="Thioredoxin-like"/>
    <property type="match status" value="1"/>
</dbReference>
<gene>
    <name evidence="1" type="ORF">NIES23_63850</name>
</gene>
<organism evidence="1 2">
    <name type="scientific">Trichormus variabilis NIES-23</name>
    <dbReference type="NCBI Taxonomy" id="1973479"/>
    <lineage>
        <taxon>Bacteria</taxon>
        <taxon>Bacillati</taxon>
        <taxon>Cyanobacteriota</taxon>
        <taxon>Cyanophyceae</taxon>
        <taxon>Nostocales</taxon>
        <taxon>Nostocaceae</taxon>
        <taxon>Trichormus</taxon>
    </lineage>
</organism>
<geneLocation type="plasmid" evidence="1">
    <name>plasmid4</name>
</geneLocation>
<name>A0A1Z4KXJ7_ANAVA</name>
<dbReference type="EMBL" id="AP018220">
    <property type="protein sequence ID" value="BAY73533.1"/>
    <property type="molecule type" value="Genomic_DNA"/>
</dbReference>
<keyword evidence="1" id="KW-0614">Plasmid</keyword>
<dbReference type="Gene3D" id="3.40.30.10">
    <property type="entry name" value="Glutaredoxin"/>
    <property type="match status" value="1"/>
</dbReference>
<dbReference type="AlphaFoldDB" id="A0A1Z4KXJ7"/>
<proteinExistence type="predicted"/>
<protein>
    <recommendedName>
        <fullName evidence="3">(2Fe-2S) ferredoxin domain-containing protein</fullName>
    </recommendedName>
</protein>
<dbReference type="Proteomes" id="UP000217507">
    <property type="component" value="Plasmid Plasmid4 dna"/>
</dbReference>